<evidence type="ECO:0000313" key="5">
    <source>
        <dbReference type="Proteomes" id="UP000306985"/>
    </source>
</evidence>
<dbReference type="PROSITE" id="PS00758">
    <property type="entry name" value="ARGE_DAPE_CPG2_1"/>
    <property type="match status" value="1"/>
</dbReference>
<keyword evidence="3" id="KW-0862">Zinc</keyword>
<dbReference type="SUPFAM" id="SSF55031">
    <property type="entry name" value="Bacterial exopeptidase dimerisation domain"/>
    <property type="match status" value="1"/>
</dbReference>
<comment type="similarity">
    <text evidence="1">Belongs to the peptidase M20 family.</text>
</comment>
<feature type="binding site" evidence="3">
    <location>
        <position position="190"/>
    </location>
    <ligand>
        <name>Zn(2+)</name>
        <dbReference type="ChEBI" id="CHEBI:29105"/>
        <label>1</label>
    </ligand>
</feature>
<gene>
    <name evidence="4" type="ORF">FDO65_07840</name>
</gene>
<dbReference type="GO" id="GO:0046872">
    <property type="term" value="F:metal ion binding"/>
    <property type="evidence" value="ECO:0007669"/>
    <property type="project" value="UniProtKB-KW"/>
</dbReference>
<feature type="binding site" evidence="3">
    <location>
        <position position="378"/>
    </location>
    <ligand>
        <name>Zn(2+)</name>
        <dbReference type="ChEBI" id="CHEBI:29105"/>
        <label>2</label>
    </ligand>
</feature>
<feature type="binding site" evidence="3">
    <location>
        <position position="79"/>
    </location>
    <ligand>
        <name>Zn(2+)</name>
        <dbReference type="ChEBI" id="CHEBI:29105"/>
        <label>1</label>
    </ligand>
</feature>
<reference evidence="4 5" key="1">
    <citation type="submission" date="2019-05" db="EMBL/GenBank/DDBJ databases">
        <title>Nakamurella sp. N5BH11, whole genome shotgun sequence.</title>
        <authorList>
            <person name="Tuo L."/>
        </authorList>
    </citation>
    <scope>NUCLEOTIDE SEQUENCE [LARGE SCALE GENOMIC DNA]</scope>
    <source>
        <strain evidence="4 5">N5BH11</strain>
    </source>
</reference>
<dbReference type="InterPro" id="IPR001261">
    <property type="entry name" value="ArgE/DapE_CS"/>
</dbReference>
<dbReference type="InterPro" id="IPR036264">
    <property type="entry name" value="Bact_exopeptidase_dim_dom"/>
</dbReference>
<dbReference type="NCBIfam" id="NF006770">
    <property type="entry name" value="PRK09290.1-4"/>
    <property type="match status" value="1"/>
</dbReference>
<evidence type="ECO:0000256" key="1">
    <source>
        <dbReference type="ARBA" id="ARBA00006153"/>
    </source>
</evidence>
<dbReference type="PANTHER" id="PTHR32494">
    <property type="entry name" value="ALLANTOATE DEIMINASE-RELATED"/>
    <property type="match status" value="1"/>
</dbReference>
<sequence length="404" mass="42356">MSAARARFLSTWSGPAGIGRDHRSGGYHRHGFDDADLSLREWFVEQAERRGLATETDRSGNLWAWWGDPEPGAVAVGSHLDTVPGGGAFDGALGVVGGLLAVDGLRERGVRPSRSLAVVCFTETEGGRFGVPGLGSRLLTGSLDPDAARRLHDDHGCSLAEAVRRAGVDPTHLGPDPVRIATLGAFVELHLEQGREMTTRHPGALVAVGAEIAARGRWSVLVTGRTDHAAATASRDRRDPMIPAAAAVLAAREATDADHSVRATVARLRAEPDDPAVIAGAVRLVLDVTSPSARRTAVVVDRILAPVRERATAEGCTVVVRRESLQDNALLDTGLGLQLSAALDAPVLPSAVGHDAGVLAPSVPSAMVFVRNPSGISHAPEEYLDPDDCVAAVDRLTDALQTLV</sequence>
<dbReference type="Gene3D" id="3.40.630.10">
    <property type="entry name" value="Zn peptidases"/>
    <property type="match status" value="1"/>
</dbReference>
<dbReference type="RefSeq" id="WP_137448780.1">
    <property type="nucleotide sequence ID" value="NZ_SZZH01000001.1"/>
</dbReference>
<dbReference type="Proteomes" id="UP000306985">
    <property type="component" value="Unassembled WGS sequence"/>
</dbReference>
<keyword evidence="5" id="KW-1185">Reference proteome</keyword>
<keyword evidence="3" id="KW-0479">Metal-binding</keyword>
<dbReference type="EMBL" id="SZZH01000001">
    <property type="protein sequence ID" value="TKV61476.1"/>
    <property type="molecule type" value="Genomic_DNA"/>
</dbReference>
<dbReference type="Pfam" id="PF01546">
    <property type="entry name" value="Peptidase_M20"/>
    <property type="match status" value="1"/>
</dbReference>
<feature type="binding site" evidence="3">
    <location>
        <position position="90"/>
    </location>
    <ligand>
        <name>Zn(2+)</name>
        <dbReference type="ChEBI" id="CHEBI:29105"/>
        <label>2</label>
    </ligand>
</feature>
<comment type="cofactor">
    <cofactor evidence="3">
        <name>Zn(2+)</name>
        <dbReference type="ChEBI" id="CHEBI:29105"/>
    </cofactor>
    <text evidence="3">Binds 2 Zn(2+) ions per subunit.</text>
</comment>
<evidence type="ECO:0000256" key="2">
    <source>
        <dbReference type="ARBA" id="ARBA00022801"/>
    </source>
</evidence>
<organism evidence="4 5">
    <name type="scientific">Nakamurella flava</name>
    <dbReference type="NCBI Taxonomy" id="2576308"/>
    <lineage>
        <taxon>Bacteria</taxon>
        <taxon>Bacillati</taxon>
        <taxon>Actinomycetota</taxon>
        <taxon>Actinomycetes</taxon>
        <taxon>Nakamurellales</taxon>
        <taxon>Nakamurellaceae</taxon>
        <taxon>Nakamurella</taxon>
    </lineage>
</organism>
<dbReference type="InterPro" id="IPR010158">
    <property type="entry name" value="Amidase_Cbmase"/>
</dbReference>
<dbReference type="AlphaFoldDB" id="A0A4U6QN21"/>
<evidence type="ECO:0000313" key="4">
    <source>
        <dbReference type="EMBL" id="TKV61476.1"/>
    </source>
</evidence>
<protein>
    <submittedName>
        <fullName evidence="4">Allantoate amidohydrolase</fullName>
    </submittedName>
</protein>
<evidence type="ECO:0000256" key="3">
    <source>
        <dbReference type="PIRSR" id="PIRSR001235-1"/>
    </source>
</evidence>
<feature type="binding site" evidence="3">
    <location>
        <position position="90"/>
    </location>
    <ligand>
        <name>Zn(2+)</name>
        <dbReference type="ChEBI" id="CHEBI:29105"/>
        <label>1</label>
    </ligand>
</feature>
<dbReference type="OrthoDB" id="9808195at2"/>
<dbReference type="InterPro" id="IPR002933">
    <property type="entry name" value="Peptidase_M20"/>
</dbReference>
<dbReference type="PIRSF" id="PIRSF001235">
    <property type="entry name" value="Amidase_carbamoylase"/>
    <property type="match status" value="1"/>
</dbReference>
<keyword evidence="2 4" id="KW-0378">Hydrolase</keyword>
<dbReference type="Gene3D" id="3.30.70.360">
    <property type="match status" value="1"/>
</dbReference>
<name>A0A4U6QN21_9ACTN</name>
<dbReference type="GO" id="GO:0016813">
    <property type="term" value="F:hydrolase activity, acting on carbon-nitrogen (but not peptide) bonds, in linear amidines"/>
    <property type="evidence" value="ECO:0007669"/>
    <property type="project" value="InterPro"/>
</dbReference>
<dbReference type="PANTHER" id="PTHR32494:SF5">
    <property type="entry name" value="ALLANTOATE AMIDOHYDROLASE"/>
    <property type="match status" value="1"/>
</dbReference>
<dbReference type="NCBIfam" id="TIGR01879">
    <property type="entry name" value="hydantase"/>
    <property type="match status" value="1"/>
</dbReference>
<proteinExistence type="inferred from homology"/>
<dbReference type="SUPFAM" id="SSF53187">
    <property type="entry name" value="Zn-dependent exopeptidases"/>
    <property type="match status" value="1"/>
</dbReference>
<comment type="caution">
    <text evidence="4">The sequence shown here is derived from an EMBL/GenBank/DDBJ whole genome shotgun (WGS) entry which is preliminary data.</text>
</comment>
<feature type="binding site" evidence="3">
    <location>
        <position position="125"/>
    </location>
    <ligand>
        <name>Zn(2+)</name>
        <dbReference type="ChEBI" id="CHEBI:29105"/>
        <label>2</label>
    </ligand>
</feature>
<accession>A0A4U6QN21</accession>